<reference evidence="1 2" key="1">
    <citation type="submission" date="2020-03" db="EMBL/GenBank/DDBJ databases">
        <title>Whole genome shotgun sequence of Phytohabitans rumicis NBRC 108638.</title>
        <authorList>
            <person name="Komaki H."/>
            <person name="Tamura T."/>
        </authorList>
    </citation>
    <scope>NUCLEOTIDE SEQUENCE [LARGE SCALE GENOMIC DNA]</scope>
    <source>
        <strain evidence="1 2">NBRC 108638</strain>
    </source>
</reference>
<proteinExistence type="predicted"/>
<dbReference type="Gene3D" id="1.20.58.480">
    <property type="match status" value="2"/>
</dbReference>
<accession>A0A6V8LBX3</accession>
<dbReference type="PANTHER" id="PTHR10138:SF0">
    <property type="entry name" value="TRYPTOPHAN 2,3-DIOXYGENASE"/>
    <property type="match status" value="1"/>
</dbReference>
<keyword evidence="1" id="KW-0223">Dioxygenase</keyword>
<dbReference type="SUPFAM" id="SSF140959">
    <property type="entry name" value="Indolic compounds 2,3-dioxygenase-like"/>
    <property type="match status" value="1"/>
</dbReference>
<dbReference type="Pfam" id="PF03301">
    <property type="entry name" value="Trp_dioxygenase"/>
    <property type="match status" value="1"/>
</dbReference>
<dbReference type="GO" id="GO:0019442">
    <property type="term" value="P:L-tryptophan catabolic process to acetyl-CoA"/>
    <property type="evidence" value="ECO:0007669"/>
    <property type="project" value="TreeGrafter"/>
</dbReference>
<reference evidence="1 2" key="2">
    <citation type="submission" date="2020-03" db="EMBL/GenBank/DDBJ databases">
        <authorList>
            <person name="Ichikawa N."/>
            <person name="Kimura A."/>
            <person name="Kitahashi Y."/>
            <person name="Uohara A."/>
        </authorList>
    </citation>
    <scope>NUCLEOTIDE SEQUENCE [LARGE SCALE GENOMIC DNA]</scope>
    <source>
        <strain evidence="1 2">NBRC 108638</strain>
    </source>
</reference>
<organism evidence="1 2">
    <name type="scientific">Phytohabitans rumicis</name>
    <dbReference type="NCBI Taxonomy" id="1076125"/>
    <lineage>
        <taxon>Bacteria</taxon>
        <taxon>Bacillati</taxon>
        <taxon>Actinomycetota</taxon>
        <taxon>Actinomycetes</taxon>
        <taxon>Micromonosporales</taxon>
        <taxon>Micromonosporaceae</taxon>
    </lineage>
</organism>
<evidence type="ECO:0000313" key="2">
    <source>
        <dbReference type="Proteomes" id="UP000482960"/>
    </source>
</evidence>
<keyword evidence="2" id="KW-1185">Reference proteome</keyword>
<comment type="caution">
    <text evidence="1">The sequence shown here is derived from an EMBL/GenBank/DDBJ whole genome shotgun (WGS) entry which is preliminary data.</text>
</comment>
<dbReference type="GO" id="GO:0046872">
    <property type="term" value="F:metal ion binding"/>
    <property type="evidence" value="ECO:0007669"/>
    <property type="project" value="InterPro"/>
</dbReference>
<name>A0A6V8LBX3_9ACTN</name>
<dbReference type="EMBL" id="BLPG01000001">
    <property type="protein sequence ID" value="GFJ93130.1"/>
    <property type="molecule type" value="Genomic_DNA"/>
</dbReference>
<dbReference type="InterPro" id="IPR004981">
    <property type="entry name" value="Trp_2_3_dOase"/>
</dbReference>
<protein>
    <submittedName>
        <fullName evidence="1">Tryptophan 2,3-dioxygenase</fullName>
    </submittedName>
</protein>
<keyword evidence="1" id="KW-0560">Oxidoreductase</keyword>
<dbReference type="InterPro" id="IPR037217">
    <property type="entry name" value="Trp/Indoleamine_2_3_dOase-like"/>
</dbReference>
<dbReference type="GO" id="GO:0004833">
    <property type="term" value="F:L-tryptophan 2,3-dioxygenase activity"/>
    <property type="evidence" value="ECO:0007669"/>
    <property type="project" value="InterPro"/>
</dbReference>
<dbReference type="GO" id="GO:0019441">
    <property type="term" value="P:L-tryptophan catabolic process to kynurenine"/>
    <property type="evidence" value="ECO:0007669"/>
    <property type="project" value="InterPro"/>
</dbReference>
<dbReference type="AlphaFoldDB" id="A0A6V8LBX3"/>
<evidence type="ECO:0000313" key="1">
    <source>
        <dbReference type="EMBL" id="GFJ93130.1"/>
    </source>
</evidence>
<dbReference type="Proteomes" id="UP000482960">
    <property type="component" value="Unassembled WGS sequence"/>
</dbReference>
<dbReference type="GO" id="GO:0020037">
    <property type="term" value="F:heme binding"/>
    <property type="evidence" value="ECO:0007669"/>
    <property type="project" value="InterPro"/>
</dbReference>
<dbReference type="PANTHER" id="PTHR10138">
    <property type="entry name" value="TRYPTOPHAN 2,3-DIOXYGENASE"/>
    <property type="match status" value="1"/>
</dbReference>
<gene>
    <name evidence="1" type="primary">kynA_1</name>
    <name evidence="1" type="ORF">Prum_067720</name>
</gene>
<sequence length="218" mass="25124">MNTDVLLSLQRQPEERVHRDELLFQIVHQATELWLMLACTEVGEAARRVRAGDIEAALPLLTRAELAVRLITDELDMLRHLSPWDFQMIRTVLGNGSGFESPGWRQVRQVSGTLESAFRDALRDRNQTLAEVYRGSPTQPLYLLAEALTTWDDRVTSWRIRHYRTVLRTIGDGVVGTQGTPVRALARLIDHRFFPDLWRVRTELTRTGPMAEREVWQP</sequence>